<protein>
    <recommendedName>
        <fullName evidence="2">Peptidase C39-like domain-containing protein</fullName>
    </recommendedName>
</protein>
<evidence type="ECO:0000259" key="2">
    <source>
        <dbReference type="Pfam" id="PF13529"/>
    </source>
</evidence>
<reference evidence="3" key="2">
    <citation type="submission" date="2020-09" db="EMBL/GenBank/DDBJ databases">
        <authorList>
            <person name="Sun Q."/>
            <person name="Ohkuma M."/>
        </authorList>
    </citation>
    <scope>NUCLEOTIDE SEQUENCE</scope>
    <source>
        <strain evidence="3">JCM 4646</strain>
    </source>
</reference>
<dbReference type="InterPro" id="IPR039564">
    <property type="entry name" value="Peptidase_C39-like"/>
</dbReference>
<evidence type="ECO:0000313" key="4">
    <source>
        <dbReference type="Proteomes" id="UP000617734"/>
    </source>
</evidence>
<feature type="region of interest" description="Disordered" evidence="1">
    <location>
        <begin position="1"/>
        <end position="69"/>
    </location>
</feature>
<dbReference type="Pfam" id="PF13529">
    <property type="entry name" value="Peptidase_C39_2"/>
    <property type="match status" value="1"/>
</dbReference>
<proteinExistence type="predicted"/>
<accession>A0A918YYS6</accession>
<keyword evidence="4" id="KW-1185">Reference proteome</keyword>
<feature type="domain" description="Peptidase C39-like" evidence="2">
    <location>
        <begin position="85"/>
        <end position="251"/>
    </location>
</feature>
<dbReference type="EMBL" id="BNBO01000098">
    <property type="protein sequence ID" value="GHE26975.1"/>
    <property type="molecule type" value="Genomic_DNA"/>
</dbReference>
<comment type="caution">
    <text evidence="3">The sequence shown here is derived from an EMBL/GenBank/DDBJ whole genome shotgun (WGS) entry which is preliminary data.</text>
</comment>
<evidence type="ECO:0000256" key="1">
    <source>
        <dbReference type="SAM" id="MobiDB-lite"/>
    </source>
</evidence>
<feature type="compositionally biased region" description="Pro residues" evidence="1">
    <location>
        <begin position="28"/>
        <end position="44"/>
    </location>
</feature>
<dbReference type="Proteomes" id="UP000617734">
    <property type="component" value="Unassembled WGS sequence"/>
</dbReference>
<gene>
    <name evidence="3" type="ORF">GCM10018781_79510</name>
</gene>
<dbReference type="AlphaFoldDB" id="A0A918YYS6"/>
<organism evidence="3 4">
    <name type="scientific">Kitasatospora indigofera</name>
    <dbReference type="NCBI Taxonomy" id="67307"/>
    <lineage>
        <taxon>Bacteria</taxon>
        <taxon>Bacillati</taxon>
        <taxon>Actinomycetota</taxon>
        <taxon>Actinomycetes</taxon>
        <taxon>Kitasatosporales</taxon>
        <taxon>Streptomycetaceae</taxon>
        <taxon>Kitasatospora</taxon>
    </lineage>
</organism>
<feature type="compositionally biased region" description="Basic residues" evidence="1">
    <location>
        <begin position="1"/>
        <end position="27"/>
    </location>
</feature>
<reference evidence="3" key="1">
    <citation type="journal article" date="2014" name="Int. J. Syst. Evol. Microbiol.">
        <title>Complete genome sequence of Corynebacterium casei LMG S-19264T (=DSM 44701T), isolated from a smear-ripened cheese.</title>
        <authorList>
            <consortium name="US DOE Joint Genome Institute (JGI-PGF)"/>
            <person name="Walter F."/>
            <person name="Albersmeier A."/>
            <person name="Kalinowski J."/>
            <person name="Ruckert C."/>
        </authorList>
    </citation>
    <scope>NUCLEOTIDE SEQUENCE</scope>
    <source>
        <strain evidence="3">JCM 4646</strain>
    </source>
</reference>
<sequence>MPRGSLRRPGRYLPAPRRRPVRVRRRPAPPVPSGPAGRPAPPSRPGGEAAVRAGSAVRPGRSRREGGAGLWQGRAMTTVTEIIHQVPYYSQWESPELVREIIAGKLSAADDPLWGQSGAATQEEYEFWSWRLCGMACLRMALDHWWGVAPPAITLAGECLAAGAYVRRGERLDGLIHAPFAAYVGERWGLAAESRPDLAAEDIPRLLAAGRLVMTSVHPAVRTLGPEPARRGGHLVLAVGATERELVIHNPSGFAGESQAFARVPWTDLPRFYAGRGIVLGPHGAAPADL</sequence>
<name>A0A918YYS6_9ACTN</name>
<evidence type="ECO:0000313" key="3">
    <source>
        <dbReference type="EMBL" id="GHE26975.1"/>
    </source>
</evidence>